<dbReference type="Pfam" id="PF05622">
    <property type="entry name" value="HOOK"/>
    <property type="match status" value="1"/>
</dbReference>
<gene>
    <name evidence="3" type="ORF">EXN66_Car002919</name>
</gene>
<evidence type="ECO:0000313" key="4">
    <source>
        <dbReference type="Proteomes" id="UP000503349"/>
    </source>
</evidence>
<sequence>MSSNKEARLFDAMTTAAPKQDFEGDTARSRQEQEEKLIITAWKRMSSALQQHSVCEDPRAPGPAQSFLAMQRKSTQARRVTLQLQLRKDASPLERTGGVQPTH</sequence>
<keyword evidence="4" id="KW-1185">Reference proteome</keyword>
<accession>A0A6G1PAH6</accession>
<feature type="compositionally biased region" description="Basic and acidic residues" evidence="1">
    <location>
        <begin position="20"/>
        <end position="33"/>
    </location>
</feature>
<feature type="region of interest" description="Disordered" evidence="1">
    <location>
        <begin position="1"/>
        <end position="33"/>
    </location>
</feature>
<evidence type="ECO:0000313" key="3">
    <source>
        <dbReference type="EMBL" id="KAF3687247.1"/>
    </source>
</evidence>
<reference evidence="4" key="2">
    <citation type="submission" date="2019-02" db="EMBL/GenBank/DDBJ databases">
        <title>Opniocepnalus argus Var Kimnra genome.</title>
        <authorList>
            <person name="Zhou C."/>
            <person name="Xiao S."/>
        </authorList>
    </citation>
    <scope>NUCLEOTIDE SEQUENCE [LARGE SCALE GENOMIC DNA]</scope>
</reference>
<dbReference type="EMBL" id="CM015714">
    <property type="protein sequence ID" value="KAF3687247.1"/>
    <property type="molecule type" value="Genomic_DNA"/>
</dbReference>
<protein>
    <submittedName>
        <fullName evidence="3">Protein Hook-like protein 2</fullName>
    </submittedName>
</protein>
<dbReference type="GO" id="GO:0008017">
    <property type="term" value="F:microtubule binding"/>
    <property type="evidence" value="ECO:0007669"/>
    <property type="project" value="InterPro"/>
</dbReference>
<dbReference type="GO" id="GO:0031122">
    <property type="term" value="P:cytoplasmic microtubule organization"/>
    <property type="evidence" value="ECO:0007669"/>
    <property type="project" value="InterPro"/>
</dbReference>
<dbReference type="AlphaFoldDB" id="A0A6G1PAH6"/>
<proteinExistence type="predicted"/>
<name>A0A6G1PAH6_CHAAH</name>
<organism evidence="3 4">
    <name type="scientific">Channa argus</name>
    <name type="common">Northern snakehead</name>
    <name type="synonym">Ophicephalus argus</name>
    <dbReference type="NCBI Taxonomy" id="215402"/>
    <lineage>
        <taxon>Eukaryota</taxon>
        <taxon>Metazoa</taxon>
        <taxon>Chordata</taxon>
        <taxon>Craniata</taxon>
        <taxon>Vertebrata</taxon>
        <taxon>Euteleostomi</taxon>
        <taxon>Actinopterygii</taxon>
        <taxon>Neopterygii</taxon>
        <taxon>Teleostei</taxon>
        <taxon>Neoteleostei</taxon>
        <taxon>Acanthomorphata</taxon>
        <taxon>Anabantaria</taxon>
        <taxon>Anabantiformes</taxon>
        <taxon>Channoidei</taxon>
        <taxon>Channidae</taxon>
        <taxon>Channa</taxon>
    </lineage>
</organism>
<evidence type="ECO:0000256" key="1">
    <source>
        <dbReference type="SAM" id="MobiDB-lite"/>
    </source>
</evidence>
<dbReference type="Proteomes" id="UP000503349">
    <property type="component" value="Chromosome 3"/>
</dbReference>
<feature type="domain" description="Hook C-terminal" evidence="2">
    <location>
        <begin position="23"/>
        <end position="80"/>
    </location>
</feature>
<dbReference type="InterPro" id="IPR008636">
    <property type="entry name" value="Hook_C"/>
</dbReference>
<evidence type="ECO:0000259" key="2">
    <source>
        <dbReference type="Pfam" id="PF05622"/>
    </source>
</evidence>
<reference evidence="3 4" key="1">
    <citation type="submission" date="2019-02" db="EMBL/GenBank/DDBJ databases">
        <title>Opniocepnalus argus genome.</title>
        <authorList>
            <person name="Zhou C."/>
            <person name="Xiao S."/>
        </authorList>
    </citation>
    <scope>NUCLEOTIDE SEQUENCE [LARGE SCALE GENOMIC DNA]</scope>
    <source>
        <strain evidence="3">OARG1902GOOAL</strain>
        <tissue evidence="3">Muscle</tissue>
    </source>
</reference>